<reference evidence="3" key="1">
    <citation type="submission" date="2020-10" db="EMBL/GenBank/DDBJ databases">
        <title>Chromosome-scale genome assembly of the Allis shad, Alosa alosa.</title>
        <authorList>
            <person name="Margot Z."/>
            <person name="Christophe K."/>
            <person name="Cabau C."/>
            <person name="Louis A."/>
            <person name="Berthelot C."/>
            <person name="Parey E."/>
            <person name="Roest Crollius H."/>
            <person name="Montfort J."/>
            <person name="Robinson-Rechavi M."/>
            <person name="Bucao C."/>
            <person name="Bouchez O."/>
            <person name="Gislard M."/>
            <person name="Lluch J."/>
            <person name="Milhes M."/>
            <person name="Lampietro C."/>
            <person name="Lopez Roques C."/>
            <person name="Donnadieu C."/>
            <person name="Braasch I."/>
            <person name="Desvignes T."/>
            <person name="Postlethwait J."/>
            <person name="Bobe J."/>
            <person name="Guiguen Y."/>
        </authorList>
    </citation>
    <scope>NUCLEOTIDE SEQUENCE</scope>
    <source>
        <strain evidence="3">M-15738</strain>
        <tissue evidence="3">Blood</tissue>
    </source>
</reference>
<keyword evidence="2" id="KW-1133">Transmembrane helix</keyword>
<feature type="non-terminal residue" evidence="3">
    <location>
        <position position="130"/>
    </location>
</feature>
<evidence type="ECO:0000256" key="1">
    <source>
        <dbReference type="SAM" id="MobiDB-lite"/>
    </source>
</evidence>
<dbReference type="AlphaFoldDB" id="A0AAV6FDG9"/>
<evidence type="ECO:0000313" key="4">
    <source>
        <dbReference type="Proteomes" id="UP000823561"/>
    </source>
</evidence>
<feature type="region of interest" description="Disordered" evidence="1">
    <location>
        <begin position="1"/>
        <end position="20"/>
    </location>
</feature>
<accession>A0AAV6FDG9</accession>
<feature type="transmembrane region" description="Helical" evidence="2">
    <location>
        <begin position="105"/>
        <end position="127"/>
    </location>
</feature>
<name>A0AAV6FDG9_9TELE</name>
<protein>
    <submittedName>
        <fullName evidence="3">Uncharacterized protein</fullName>
    </submittedName>
</protein>
<evidence type="ECO:0000256" key="2">
    <source>
        <dbReference type="SAM" id="Phobius"/>
    </source>
</evidence>
<evidence type="ECO:0000313" key="3">
    <source>
        <dbReference type="EMBL" id="KAG5260559.1"/>
    </source>
</evidence>
<dbReference type="EMBL" id="JADWDJ010000070">
    <property type="protein sequence ID" value="KAG5260559.1"/>
    <property type="molecule type" value="Genomic_DNA"/>
</dbReference>
<comment type="caution">
    <text evidence="3">The sequence shown here is derived from an EMBL/GenBank/DDBJ whole genome shotgun (WGS) entry which is preliminary data.</text>
</comment>
<dbReference type="Proteomes" id="UP000823561">
    <property type="component" value="Unassembled WGS sequence"/>
</dbReference>
<keyword evidence="2" id="KW-0812">Transmembrane</keyword>
<proteinExistence type="predicted"/>
<gene>
    <name evidence="3" type="ORF">AALO_G00305490</name>
</gene>
<organism evidence="3 4">
    <name type="scientific">Alosa alosa</name>
    <name type="common">allis shad</name>
    <dbReference type="NCBI Taxonomy" id="278164"/>
    <lineage>
        <taxon>Eukaryota</taxon>
        <taxon>Metazoa</taxon>
        <taxon>Chordata</taxon>
        <taxon>Craniata</taxon>
        <taxon>Vertebrata</taxon>
        <taxon>Euteleostomi</taxon>
        <taxon>Actinopterygii</taxon>
        <taxon>Neopterygii</taxon>
        <taxon>Teleostei</taxon>
        <taxon>Clupei</taxon>
        <taxon>Clupeiformes</taxon>
        <taxon>Clupeoidei</taxon>
        <taxon>Clupeidae</taxon>
        <taxon>Alosa</taxon>
    </lineage>
</organism>
<keyword evidence="4" id="KW-1185">Reference proteome</keyword>
<keyword evidence="2" id="KW-0472">Membrane</keyword>
<sequence>MTWCRSLSGRERMADQSRQVKLAAAKKKLKEFQQKSGPPPSSVGPKKKRKVKTGNQLDTSTPDRHSPDNIDSFLKVMSITNGVSLPPFISGQVSRLLFLSSPISLSLSLFSLCLTLFLVSLSLSFSISVP</sequence>
<feature type="region of interest" description="Disordered" evidence="1">
    <location>
        <begin position="28"/>
        <end position="68"/>
    </location>
</feature>